<gene>
    <name evidence="5" type="ORF">CAL24_14925</name>
</gene>
<dbReference type="Pfam" id="PF07702">
    <property type="entry name" value="UTRA"/>
    <property type="match status" value="1"/>
</dbReference>
<dbReference type="InterPro" id="IPR028978">
    <property type="entry name" value="Chorismate_lyase_/UTRA_dom_sf"/>
</dbReference>
<dbReference type="SMART" id="SM00866">
    <property type="entry name" value="UTRA"/>
    <property type="match status" value="1"/>
</dbReference>
<comment type="caution">
    <text evidence="5">The sequence shown here is derived from an EMBL/GenBank/DDBJ whole genome shotgun (WGS) entry which is preliminary data.</text>
</comment>
<evidence type="ECO:0000313" key="5">
    <source>
        <dbReference type="EMBL" id="OZI76423.1"/>
    </source>
</evidence>
<dbReference type="PROSITE" id="PS50949">
    <property type="entry name" value="HTH_GNTR"/>
    <property type="match status" value="1"/>
</dbReference>
<dbReference type="SMART" id="SM00345">
    <property type="entry name" value="HTH_GNTR"/>
    <property type="match status" value="1"/>
</dbReference>
<dbReference type="CDD" id="cd07377">
    <property type="entry name" value="WHTH_GntR"/>
    <property type="match status" value="1"/>
</dbReference>
<evidence type="ECO:0000256" key="3">
    <source>
        <dbReference type="ARBA" id="ARBA00023163"/>
    </source>
</evidence>
<dbReference type="InterPro" id="IPR036388">
    <property type="entry name" value="WH-like_DNA-bd_sf"/>
</dbReference>
<dbReference type="InterPro" id="IPR011663">
    <property type="entry name" value="UTRA"/>
</dbReference>
<dbReference type="Gene3D" id="1.10.10.10">
    <property type="entry name" value="Winged helix-like DNA-binding domain superfamily/Winged helix DNA-binding domain"/>
    <property type="match status" value="1"/>
</dbReference>
<evidence type="ECO:0000259" key="4">
    <source>
        <dbReference type="PROSITE" id="PS50949"/>
    </source>
</evidence>
<keyword evidence="6" id="KW-1185">Reference proteome</keyword>
<dbReference type="Pfam" id="PF00392">
    <property type="entry name" value="GntR"/>
    <property type="match status" value="1"/>
</dbReference>
<dbReference type="InterPro" id="IPR000524">
    <property type="entry name" value="Tscrpt_reg_HTH_GntR"/>
</dbReference>
<dbReference type="PANTHER" id="PTHR44846">
    <property type="entry name" value="MANNOSYL-D-GLYCERATE TRANSPORT/METABOLISM SYSTEM REPRESSOR MNGR-RELATED"/>
    <property type="match status" value="1"/>
</dbReference>
<keyword evidence="2" id="KW-0238">DNA-binding</keyword>
<dbReference type="EMBL" id="NEVT01000006">
    <property type="protein sequence ID" value="OZI76423.1"/>
    <property type="molecule type" value="Genomic_DNA"/>
</dbReference>
<reference evidence="6" key="1">
    <citation type="submission" date="2017-05" db="EMBL/GenBank/DDBJ databases">
        <title>Complete and WGS of Bordetella genogroups.</title>
        <authorList>
            <person name="Spilker T."/>
            <person name="Lipuma J."/>
        </authorList>
    </citation>
    <scope>NUCLEOTIDE SEQUENCE [LARGE SCALE GENOMIC DNA]</scope>
    <source>
        <strain evidence="6">AU8256</strain>
    </source>
</reference>
<dbReference type="GO" id="GO:0003700">
    <property type="term" value="F:DNA-binding transcription factor activity"/>
    <property type="evidence" value="ECO:0007669"/>
    <property type="project" value="InterPro"/>
</dbReference>
<proteinExistence type="predicted"/>
<feature type="domain" description="HTH gntR-type" evidence="4">
    <location>
        <begin position="7"/>
        <end position="75"/>
    </location>
</feature>
<dbReference type="SUPFAM" id="SSF64288">
    <property type="entry name" value="Chorismate lyase-like"/>
    <property type="match status" value="1"/>
</dbReference>
<evidence type="ECO:0000256" key="1">
    <source>
        <dbReference type="ARBA" id="ARBA00023015"/>
    </source>
</evidence>
<dbReference type="PRINTS" id="PR00035">
    <property type="entry name" value="HTHGNTR"/>
</dbReference>
<protein>
    <submittedName>
        <fullName evidence="5">GntR family transcriptional regulator</fullName>
    </submittedName>
</protein>
<dbReference type="RefSeq" id="WP_094807086.1">
    <property type="nucleotide sequence ID" value="NZ_NEVT01000006.1"/>
</dbReference>
<dbReference type="Proteomes" id="UP000215633">
    <property type="component" value="Unassembled WGS sequence"/>
</dbReference>
<dbReference type="SUPFAM" id="SSF46785">
    <property type="entry name" value="Winged helix' DNA-binding domain"/>
    <property type="match status" value="1"/>
</dbReference>
<dbReference type="Gene3D" id="3.40.1410.10">
    <property type="entry name" value="Chorismate lyase-like"/>
    <property type="match status" value="1"/>
</dbReference>
<dbReference type="GO" id="GO:0003677">
    <property type="term" value="F:DNA binding"/>
    <property type="evidence" value="ECO:0007669"/>
    <property type="project" value="UniProtKB-KW"/>
</dbReference>
<accession>A0A261VT35</accession>
<evidence type="ECO:0000256" key="2">
    <source>
        <dbReference type="ARBA" id="ARBA00023125"/>
    </source>
</evidence>
<name>A0A261VT35_9BORD</name>
<dbReference type="GO" id="GO:0045892">
    <property type="term" value="P:negative regulation of DNA-templated transcription"/>
    <property type="evidence" value="ECO:0007669"/>
    <property type="project" value="TreeGrafter"/>
</dbReference>
<keyword evidence="1" id="KW-0805">Transcription regulation</keyword>
<organism evidence="5 6">
    <name type="scientific">Bordetella genomosp. 2</name>
    <dbReference type="NCBI Taxonomy" id="1983456"/>
    <lineage>
        <taxon>Bacteria</taxon>
        <taxon>Pseudomonadati</taxon>
        <taxon>Pseudomonadota</taxon>
        <taxon>Betaproteobacteria</taxon>
        <taxon>Burkholderiales</taxon>
        <taxon>Alcaligenaceae</taxon>
        <taxon>Bordetella</taxon>
    </lineage>
</organism>
<dbReference type="AlphaFoldDB" id="A0A261VT35"/>
<dbReference type="InterPro" id="IPR050679">
    <property type="entry name" value="Bact_HTH_transcr_reg"/>
</dbReference>
<evidence type="ECO:0000313" key="6">
    <source>
        <dbReference type="Proteomes" id="UP000215633"/>
    </source>
</evidence>
<dbReference type="InterPro" id="IPR036390">
    <property type="entry name" value="WH_DNA-bd_sf"/>
</dbReference>
<keyword evidence="3" id="KW-0804">Transcription</keyword>
<dbReference type="PANTHER" id="PTHR44846:SF1">
    <property type="entry name" value="MANNOSYL-D-GLYCERATE TRANSPORT_METABOLISM SYSTEM REPRESSOR MNGR-RELATED"/>
    <property type="match status" value="1"/>
</dbReference>
<sequence length="247" mass="27592">MKRAVEVPAYRTLTEQLRQQIYGGSFAPGTRLPTEVELCRQYEVSRHTIRLALKQLVAEGLIDQIQGSGTYVRGRPQTDERYVRSIGSMDDLTMWPGTDMDVVQPFAVRVDASVASRLQLDYVEVATAQVRRLFNGQPFVYTRHHVSPALGRILKEQDIPSNGPGTVIGAAEAYLQRPVAGVQQNITALNCDADIARHIGCAPGDAVIFIERLYYDTSGAFIELTESFFNPRRYAYRVDLKRKGRGG</sequence>